<name>A0A9X1U483_9SPHN</name>
<keyword evidence="1" id="KW-0732">Signal</keyword>
<gene>
    <name evidence="2" type="ORF">LVY65_02510</name>
</gene>
<feature type="chain" id="PRO_5040947349" description="DUF3829 domain-containing protein" evidence="1">
    <location>
        <begin position="21"/>
        <end position="436"/>
    </location>
</feature>
<proteinExistence type="predicted"/>
<evidence type="ECO:0008006" key="4">
    <source>
        <dbReference type="Google" id="ProtNLM"/>
    </source>
</evidence>
<evidence type="ECO:0000313" key="2">
    <source>
        <dbReference type="EMBL" id="MCF2513941.1"/>
    </source>
</evidence>
<dbReference type="EMBL" id="JAKFGM010000001">
    <property type="protein sequence ID" value="MCF2513941.1"/>
    <property type="molecule type" value="Genomic_DNA"/>
</dbReference>
<feature type="signal peptide" evidence="1">
    <location>
        <begin position="1"/>
        <end position="20"/>
    </location>
</feature>
<comment type="caution">
    <text evidence="2">The sequence shown here is derived from an EMBL/GenBank/DDBJ whole genome shotgun (WGS) entry which is preliminary data.</text>
</comment>
<sequence>MRNLLFGLILGMAASSAVLADPPTGSRLGSRFAGSIKYSEEEADNSATKMASCLVTKRPTAARAYLDAYSADESDKQRNELFQDVSCLSFVGFSGMSDTMQVSFPRDVIRGKFAEAFLKDQSSAIAALPALPLVKDYSRPWFAATGRSPVIDEMGACVVDTNPNGAAAILATSAYSKEEAAAFGGAMPSLATCLRAGAKLQANRQALRAALADALYQRLTKPAPAVQLAEAEARTRQVRVAFKKFAECVVSKNERDAQIYVIEDLSEQETTRLRNKMLDGACWRASTGLQPPIATTGLKLQGILAEVLLAAEPTRGPLQDPKNIAPLNHEPVNAAERRRVDADTLKFMDAMYMLFKAGECVVRADVNGADRLLKSGLNSREESEALMALKPAFDGCPKWESSYAASIDELRATIAANYYRLGHARSTATSAAGGTK</sequence>
<organism evidence="2 3">
    <name type="scientific">Sphingomonas cremea</name>
    <dbReference type="NCBI Taxonomy" id="2904799"/>
    <lineage>
        <taxon>Bacteria</taxon>
        <taxon>Pseudomonadati</taxon>
        <taxon>Pseudomonadota</taxon>
        <taxon>Alphaproteobacteria</taxon>
        <taxon>Sphingomonadales</taxon>
        <taxon>Sphingomonadaceae</taxon>
        <taxon>Sphingomonas</taxon>
    </lineage>
</organism>
<dbReference type="Proteomes" id="UP001139410">
    <property type="component" value="Unassembled WGS sequence"/>
</dbReference>
<dbReference type="RefSeq" id="WP_235066430.1">
    <property type="nucleotide sequence ID" value="NZ_JAKFGM010000001.1"/>
</dbReference>
<keyword evidence="3" id="KW-1185">Reference proteome</keyword>
<protein>
    <recommendedName>
        <fullName evidence="4">DUF3829 domain-containing protein</fullName>
    </recommendedName>
</protein>
<evidence type="ECO:0000256" key="1">
    <source>
        <dbReference type="SAM" id="SignalP"/>
    </source>
</evidence>
<dbReference type="AlphaFoldDB" id="A0A9X1U483"/>
<accession>A0A9X1U483</accession>
<evidence type="ECO:0000313" key="3">
    <source>
        <dbReference type="Proteomes" id="UP001139410"/>
    </source>
</evidence>
<reference evidence="2" key="1">
    <citation type="submission" date="2022-01" db="EMBL/GenBank/DDBJ databases">
        <authorList>
            <person name="Jo J.-H."/>
            <person name="Im W.-T."/>
        </authorList>
    </citation>
    <scope>NUCLEOTIDE SEQUENCE</scope>
    <source>
        <strain evidence="2">G124</strain>
    </source>
</reference>